<keyword evidence="2" id="KW-1185">Reference proteome</keyword>
<dbReference type="WBParaSite" id="HCON_00174890-00001">
    <property type="protein sequence ID" value="HCON_00174890-00001"/>
    <property type="gene ID" value="HCON_00174890"/>
</dbReference>
<reference evidence="3" key="1">
    <citation type="submission" date="2020-12" db="UniProtKB">
        <authorList>
            <consortium name="WormBaseParasite"/>
        </authorList>
    </citation>
    <scope>IDENTIFICATION</scope>
    <source>
        <strain evidence="3">MHco3</strain>
    </source>
</reference>
<organism evidence="2 3">
    <name type="scientific">Haemonchus contortus</name>
    <name type="common">Barber pole worm</name>
    <dbReference type="NCBI Taxonomy" id="6289"/>
    <lineage>
        <taxon>Eukaryota</taxon>
        <taxon>Metazoa</taxon>
        <taxon>Ecdysozoa</taxon>
        <taxon>Nematoda</taxon>
        <taxon>Chromadorea</taxon>
        <taxon>Rhabditida</taxon>
        <taxon>Rhabditina</taxon>
        <taxon>Rhabditomorpha</taxon>
        <taxon>Strongyloidea</taxon>
        <taxon>Trichostrongylidae</taxon>
        <taxon>Haemonchus</taxon>
    </lineage>
</organism>
<accession>A0A7I4Z4I5</accession>
<dbReference type="PANTHER" id="PTHR47027">
    <property type="entry name" value="REVERSE TRANSCRIPTASE DOMAIN-CONTAINING PROTEIN"/>
    <property type="match status" value="1"/>
</dbReference>
<proteinExistence type="predicted"/>
<evidence type="ECO:0000313" key="2">
    <source>
        <dbReference type="Proteomes" id="UP000025227"/>
    </source>
</evidence>
<protein>
    <submittedName>
        <fullName evidence="3">Endonuclease-reverse transcriptase</fullName>
    </submittedName>
</protein>
<dbReference type="OMA" id="LCCCETW"/>
<dbReference type="Proteomes" id="UP000025227">
    <property type="component" value="Unplaced"/>
</dbReference>
<dbReference type="AlphaFoldDB" id="A0A7I4Z4I5"/>
<feature type="region of interest" description="Disordered" evidence="1">
    <location>
        <begin position="1"/>
        <end position="29"/>
    </location>
</feature>
<evidence type="ECO:0000313" key="3">
    <source>
        <dbReference type="WBParaSite" id="HCON_00174890-00001"/>
    </source>
</evidence>
<dbReference type="OrthoDB" id="407509at2759"/>
<name>A0A7I4Z4I5_HAECO</name>
<sequence>MRGSPARNRGYIDPAQQNQGVHPLNPPASLGKYRRSVDIRLRAHLFDTAVLPALTYASETWTLRKQDEHAVSVAQRALERTMLGISLYTQVQKGIRSSELRQRTKIRDAVDHAKKSKIRWAGHVMRYSDDRWTRAVTDWIPRDIKRTPGRPPTRWSDFFTKALNERNVDPRVPGAIHWTTLARNRDEWRRYWRPLEEIDDQRDDR</sequence>
<evidence type="ECO:0000256" key="1">
    <source>
        <dbReference type="SAM" id="MobiDB-lite"/>
    </source>
</evidence>
<dbReference type="PANTHER" id="PTHR47027:SF20">
    <property type="entry name" value="REVERSE TRANSCRIPTASE-LIKE PROTEIN WITH RNA-DIRECTED DNA POLYMERASE DOMAIN"/>
    <property type="match status" value="1"/>
</dbReference>